<evidence type="ECO:0000313" key="4">
    <source>
        <dbReference type="Proteomes" id="UP000002698"/>
    </source>
</evidence>
<dbReference type="Gene3D" id="3.10.20.30">
    <property type="match status" value="1"/>
</dbReference>
<dbReference type="CDD" id="cd00207">
    <property type="entry name" value="fer2"/>
    <property type="match status" value="1"/>
</dbReference>
<dbReference type="InterPro" id="IPR012675">
    <property type="entry name" value="Beta-grasp_dom_sf"/>
</dbReference>
<dbReference type="InterPro" id="IPR036010">
    <property type="entry name" value="2Fe-2S_ferredoxin-like_sf"/>
</dbReference>
<dbReference type="InterPro" id="IPR053441">
    <property type="entry name" value="2Fe2S_Ferredoxin"/>
</dbReference>
<dbReference type="AlphaFoldDB" id="A0A1U7EYQ9"/>
<keyword evidence="4" id="KW-1185">Reference proteome</keyword>
<dbReference type="Pfam" id="PF00111">
    <property type="entry name" value="Fer2"/>
    <property type="match status" value="1"/>
</dbReference>
<dbReference type="SUPFAM" id="SSF54292">
    <property type="entry name" value="2Fe-2S ferredoxin-like"/>
    <property type="match status" value="1"/>
</dbReference>
<accession>A0A1U7EYQ9</accession>
<dbReference type="RefSeq" id="WP_011323999.1">
    <property type="nucleotide sequence ID" value="NC_007426.1"/>
</dbReference>
<proteinExistence type="inferred from homology"/>
<dbReference type="SUPFAM" id="SSF52402">
    <property type="entry name" value="Adenine nucleotide alpha hydrolases-like"/>
    <property type="match status" value="2"/>
</dbReference>
<dbReference type="GO" id="GO:0051536">
    <property type="term" value="F:iron-sulfur cluster binding"/>
    <property type="evidence" value="ECO:0007669"/>
    <property type="project" value="InterPro"/>
</dbReference>
<dbReference type="GeneID" id="95969898"/>
<reference evidence="3 4" key="1">
    <citation type="journal article" date="2005" name="Genome Res.">
        <title>Living with two extremes: conclusions from the genome sequence of Natronomonas pharaonis.</title>
        <authorList>
            <person name="Falb M."/>
            <person name="Pfeiffer F."/>
            <person name="Palm P."/>
            <person name="Rodewald K."/>
            <person name="Hickmann V."/>
            <person name="Tittor J."/>
            <person name="Oesterhelt D."/>
        </authorList>
    </citation>
    <scope>NUCLEOTIDE SEQUENCE [LARGE SCALE GENOMIC DNA]</scope>
    <source>
        <strain evidence="4">ATCC 35678 / DSM 2160 / CIP 103997 / JCM 8858 / NBRC 14720 / NCIMB 2260 / Gabara</strain>
    </source>
</reference>
<dbReference type="InterPro" id="IPR006016">
    <property type="entry name" value="UspA"/>
</dbReference>
<gene>
    <name evidence="3" type="primary">ferA3</name>
    <name evidence="3" type="ordered locus">NP_4586A</name>
</gene>
<comment type="similarity">
    <text evidence="1">Belongs to the universal stress protein A family.</text>
</comment>
<dbReference type="CDD" id="cd00293">
    <property type="entry name" value="USP-like"/>
    <property type="match status" value="2"/>
</dbReference>
<dbReference type="EMBL" id="CR936257">
    <property type="protein sequence ID" value="CAI50384.1"/>
    <property type="molecule type" value="Genomic_DNA"/>
</dbReference>
<dbReference type="HOGENOM" id="CLU_049301_2_1_2"/>
<sequence>MYDTILVPTDGSDVAERAGTVGVRMAALFDADLTLLSVQEPGDGDRAERAHEALKEAAAEADISPQTKTIDGGETSVHRSIIDYAGAHDVDIIVMGTHGRTGIGRFLLGSVAEQTLKESPIPVVTVHEDTARDFAVDNVLVPTDGSEGAKAATEHAVDLAAEVGATLHTLQVTSDGDKAEPSPVTDVRNRGETAGIEVVTATRSGRPHEAIAGYVAEAGIDVVVMGAHGRGGIRQYLLGSVTERTVRFSPVPVISVKPETDGVTVEFLDYEAVDDNGWSLEDDDLFEKAAEADLPAGAYGTIATEKGEYILDAAERDGHDWPFFCRGGGCINCAAVLVDGEVEMETNRSLSDEEVDEMDLRLTCVATPATDEVKLVYNAKQLDQLRDRIL</sequence>
<dbReference type="InterPro" id="IPR006015">
    <property type="entry name" value="Universal_stress_UspA"/>
</dbReference>
<dbReference type="KEGG" id="nph:NP_4586A"/>
<dbReference type="PRINTS" id="PR01438">
    <property type="entry name" value="UNVRSLSTRESS"/>
</dbReference>
<dbReference type="NCBIfam" id="NF041393">
    <property type="entry name" value="Frdxn_Halo"/>
    <property type="match status" value="1"/>
</dbReference>
<evidence type="ECO:0000256" key="1">
    <source>
        <dbReference type="ARBA" id="ARBA00008791"/>
    </source>
</evidence>
<protein>
    <submittedName>
        <fullName evidence="3">Ferredoxin (2Fe-2S) / UspA domain protein</fullName>
    </submittedName>
</protein>
<dbReference type="Gene3D" id="3.40.50.620">
    <property type="entry name" value="HUPs"/>
    <property type="match status" value="2"/>
</dbReference>
<dbReference type="OrthoDB" id="105697at2157"/>
<dbReference type="EnsemblBacteria" id="CAI50384">
    <property type="protein sequence ID" value="CAI50384"/>
    <property type="gene ID" value="NP_4586A"/>
</dbReference>
<dbReference type="InterPro" id="IPR014729">
    <property type="entry name" value="Rossmann-like_a/b/a_fold"/>
</dbReference>
<evidence type="ECO:0000313" key="3">
    <source>
        <dbReference type="EMBL" id="CAI50384.1"/>
    </source>
</evidence>
<dbReference type="InterPro" id="IPR001041">
    <property type="entry name" value="2Fe-2S_ferredoxin-type"/>
</dbReference>
<feature type="domain" description="2Fe-2S ferredoxin-type" evidence="2">
    <location>
        <begin position="290"/>
        <end position="381"/>
    </location>
</feature>
<dbReference type="eggNOG" id="arCOG00449">
    <property type="taxonomic scope" value="Archaea"/>
</dbReference>
<dbReference type="STRING" id="348780.NP_4586A"/>
<dbReference type="Pfam" id="PF00582">
    <property type="entry name" value="Usp"/>
    <property type="match status" value="2"/>
</dbReference>
<evidence type="ECO:0000259" key="2">
    <source>
        <dbReference type="PROSITE" id="PS51085"/>
    </source>
</evidence>
<dbReference type="Proteomes" id="UP000002698">
    <property type="component" value="Chromosome"/>
</dbReference>
<dbReference type="PANTHER" id="PTHR46268">
    <property type="entry name" value="STRESS RESPONSE PROTEIN NHAX"/>
    <property type="match status" value="1"/>
</dbReference>
<organism evidence="3 4">
    <name type="scientific">Natronomonas pharaonis (strain ATCC 35678 / DSM 2160 / CIP 103997 / JCM 8858 / NBRC 14720 / NCIMB 2260 / Gabara)</name>
    <name type="common">Halobacterium pharaonis</name>
    <dbReference type="NCBI Taxonomy" id="348780"/>
    <lineage>
        <taxon>Archaea</taxon>
        <taxon>Methanobacteriati</taxon>
        <taxon>Methanobacteriota</taxon>
        <taxon>Stenosarchaea group</taxon>
        <taxon>Halobacteria</taxon>
        <taxon>Halobacteriales</taxon>
        <taxon>Natronomonadaceae</taxon>
        <taxon>Natronomonas</taxon>
    </lineage>
</organism>
<name>A0A1U7EYQ9_NATPD</name>
<dbReference type="PROSITE" id="PS51085">
    <property type="entry name" value="2FE2S_FER_2"/>
    <property type="match status" value="1"/>
</dbReference>
<dbReference type="eggNOG" id="arCOG02844">
    <property type="taxonomic scope" value="Archaea"/>
</dbReference>
<dbReference type="PANTHER" id="PTHR46268:SF6">
    <property type="entry name" value="UNIVERSAL STRESS PROTEIN UP12"/>
    <property type="match status" value="1"/>
</dbReference>